<evidence type="ECO:0000259" key="3">
    <source>
        <dbReference type="Pfam" id="PF16254"/>
    </source>
</evidence>
<evidence type="ECO:0000313" key="4">
    <source>
        <dbReference type="EMBL" id="AIF11891.1"/>
    </source>
</evidence>
<dbReference type="AlphaFoldDB" id="A0A075H664"/>
<dbReference type="Gene3D" id="1.10.10.10">
    <property type="entry name" value="Winged helix-like DNA-binding domain superfamily/Winged helix DNA-binding domain"/>
    <property type="match status" value="1"/>
</dbReference>
<feature type="domain" description="UCP01524 winged helix-turn-helix" evidence="2">
    <location>
        <begin position="380"/>
        <end position="453"/>
    </location>
</feature>
<dbReference type="Gene3D" id="3.50.30.90">
    <property type="match status" value="1"/>
</dbReference>
<evidence type="ECO:0000259" key="2">
    <source>
        <dbReference type="Pfam" id="PF16221"/>
    </source>
</evidence>
<name>A0A075H664_9ARCH</name>
<organism evidence="4">
    <name type="scientific">uncultured marine thaumarchaeote KM3_53_H02</name>
    <dbReference type="NCBI Taxonomy" id="1456187"/>
    <lineage>
        <taxon>Archaea</taxon>
        <taxon>Nitrososphaerota</taxon>
        <taxon>environmental samples</taxon>
    </lineage>
</organism>
<keyword evidence="4" id="KW-0645">Protease</keyword>
<dbReference type="InterPro" id="IPR036388">
    <property type="entry name" value="WH-like_DNA-bd_sf"/>
</dbReference>
<dbReference type="SUPFAM" id="SSF53187">
    <property type="entry name" value="Zn-dependent exopeptidases"/>
    <property type="match status" value="1"/>
</dbReference>
<sequence>MNYSEFQKLKKISEIGTEMYDMMVKLYPICRSITGDGVRKTLDIISEQVPLEKHEILTGTEVFDWTIPKEWNIRDAYVKKSNGKKIIDFQKSNLHVLNYSVPVHNTVSLSELKDHLFTLPDQPALIPYRTSYYYENWGFCITHKQFLQLEEDEYEVVIDSTLEDGSLSYGEYFIKGESEDEVLLSCYTCHPSMCNDNLSGVVLLTFLAKHLKNLSLKYSYRFLFIPETIGAIAWMCRNEHNLKKIKHGLVVTCVGDPGILSYKKSRKGNAEIDLTVIDVLKNSGDDYKIVDYKPIGSDERQFCSPGFNLPVGSLQRTIAPDFPEYHTSADNTNFVQPKYLADSFSKYFKVILKLEDNFGKFHSKNYEEELPEIDNKNDQVFLNLNPKCEPKLDKTGIYRKIGGERDNDSLTILWVLNFSDGKHSLRHISLRSGIDFKQIKQTAELLHEKKLLKRIL</sequence>
<evidence type="ECO:0000259" key="1">
    <source>
        <dbReference type="Pfam" id="PF09940"/>
    </source>
</evidence>
<dbReference type="Pfam" id="PF09940">
    <property type="entry name" value="DUF2172"/>
    <property type="match status" value="1"/>
</dbReference>
<dbReference type="InterPro" id="IPR032610">
    <property type="entry name" value="DUF2172"/>
</dbReference>
<proteinExistence type="predicted"/>
<dbReference type="CDD" id="cd05644">
    <property type="entry name" value="M28_like"/>
    <property type="match status" value="1"/>
</dbReference>
<dbReference type="InterPro" id="IPR012353">
    <property type="entry name" value="UCP015244"/>
</dbReference>
<dbReference type="EMBL" id="KF900930">
    <property type="protein sequence ID" value="AIF11891.1"/>
    <property type="molecule type" value="Genomic_DNA"/>
</dbReference>
<feature type="domain" description="DUF2172" evidence="1">
    <location>
        <begin position="70"/>
        <end position="161"/>
    </location>
</feature>
<dbReference type="InterPro" id="IPR032589">
    <property type="entry name" value="DUF4910"/>
</dbReference>
<reference evidence="4" key="1">
    <citation type="journal article" date="2014" name="Genome Biol. Evol.">
        <title>Pangenome evidence for extensive interdomain horizontal transfer affecting lineage core and shell genes in uncultured planktonic thaumarchaeota and euryarchaeota.</title>
        <authorList>
            <person name="Deschamps P."/>
            <person name="Zivanovic Y."/>
            <person name="Moreira D."/>
            <person name="Rodriguez-Valera F."/>
            <person name="Lopez-Garcia P."/>
        </authorList>
    </citation>
    <scope>NUCLEOTIDE SEQUENCE</scope>
</reference>
<dbReference type="Pfam" id="PF16254">
    <property type="entry name" value="DUF4910"/>
    <property type="match status" value="1"/>
</dbReference>
<accession>A0A075H664</accession>
<dbReference type="PIRSF" id="PIRSF015244">
    <property type="entry name" value="UCP015244"/>
    <property type="match status" value="1"/>
</dbReference>
<protein>
    <submittedName>
        <fullName evidence="4">Aminopeptidase domain-containing protein</fullName>
    </submittedName>
</protein>
<keyword evidence="4" id="KW-0031">Aminopeptidase</keyword>
<dbReference type="Gene3D" id="3.40.630.10">
    <property type="entry name" value="Zn peptidases"/>
    <property type="match status" value="1"/>
</dbReference>
<dbReference type="GO" id="GO:0004177">
    <property type="term" value="F:aminopeptidase activity"/>
    <property type="evidence" value="ECO:0007669"/>
    <property type="project" value="UniProtKB-KW"/>
</dbReference>
<keyword evidence="4" id="KW-0378">Hydrolase</keyword>
<feature type="domain" description="DUF4910" evidence="3">
    <location>
        <begin position="20"/>
        <end position="357"/>
    </location>
</feature>
<dbReference type="Pfam" id="PF16221">
    <property type="entry name" value="HTH_47"/>
    <property type="match status" value="1"/>
</dbReference>
<dbReference type="InterPro" id="IPR032622">
    <property type="entry name" value="UCP01524_HTH"/>
</dbReference>